<dbReference type="InterPro" id="IPR000873">
    <property type="entry name" value="AMP-dep_synth/lig_dom"/>
</dbReference>
<dbReference type="Gene3D" id="3.40.50.12780">
    <property type="entry name" value="N-terminal domain of ligase-like"/>
    <property type="match status" value="1"/>
</dbReference>
<dbReference type="EMBL" id="BAAATZ010000032">
    <property type="protein sequence ID" value="GAA2736085.1"/>
    <property type="molecule type" value="Genomic_DNA"/>
</dbReference>
<dbReference type="PANTHER" id="PTHR43767:SF1">
    <property type="entry name" value="NONRIBOSOMAL PEPTIDE SYNTHASE PES1 (EUROFUNG)-RELATED"/>
    <property type="match status" value="1"/>
</dbReference>
<comment type="caution">
    <text evidence="3">The sequence shown here is derived from an EMBL/GenBank/DDBJ whole genome shotgun (WGS) entry which is preliminary data.</text>
</comment>
<organism evidence="3 4">
    <name type="scientific">Actinocorallia aurantiaca</name>
    <dbReference type="NCBI Taxonomy" id="46204"/>
    <lineage>
        <taxon>Bacteria</taxon>
        <taxon>Bacillati</taxon>
        <taxon>Actinomycetota</taxon>
        <taxon>Actinomycetes</taxon>
        <taxon>Streptosporangiales</taxon>
        <taxon>Thermomonosporaceae</taxon>
        <taxon>Actinocorallia</taxon>
    </lineage>
</organism>
<sequence length="533" mass="57609">MKADPTVPGQKLWEDVPASLPAALTRLIQDCPDREALVTGTERITWAGLDRASRDLAAVLVARGVNRRTRVGLLMGNGIDWAVCAFAVMRLGAVLVPLSTLLRAPELEQQLRVAAVERLVLVDGFRGRDLMEEFADLLPLDEQDGRTPRLPALKSAWRWDDLRSEARPASTALADALEIRVRPADDLAIMFTSGSRGAPKGVVHTHGNATRAVASGLRVRCVGPGERLYIPMPFFWMGGFGGGLLTVLMAGATLLTEPTDSTPTPEQTLDLLSRERATLFRGWPDQAARLAAHPRTAETDLSSLRPGSLEAILPPHLRGRPGSKANLFGMTETFGPYCGDPLDHDMPPQAWGSCGTPFPGTSIRISDPETAEPVGPGEHGEIRVRGPNLMRGVCGRSREEVFTPDGWYRTGDLGHLDADGRLWCHGRLDDMLKIRGATVYPTEVEAALLTIPGVRQAFVTDIPDTTRAARIAAAIVPEGDAPLHEAEVLAAARTRLSAFKVPDILRVLPSGTDVPRTASGKVDKTALQRLLTR</sequence>
<dbReference type="InterPro" id="IPR045851">
    <property type="entry name" value="AMP-bd_C_sf"/>
</dbReference>
<dbReference type="InterPro" id="IPR025110">
    <property type="entry name" value="AMP-bd_C"/>
</dbReference>
<dbReference type="CDD" id="cd04433">
    <property type="entry name" value="AFD_class_I"/>
    <property type="match status" value="1"/>
</dbReference>
<dbReference type="RefSeq" id="WP_344455892.1">
    <property type="nucleotide sequence ID" value="NZ_BAAATZ010000032.1"/>
</dbReference>
<gene>
    <name evidence="3" type="ORF">GCM10010439_62330</name>
</gene>
<feature type="domain" description="AMP-binding enzyme C-terminal" evidence="2">
    <location>
        <begin position="443"/>
        <end position="521"/>
    </location>
</feature>
<dbReference type="InterPro" id="IPR050237">
    <property type="entry name" value="ATP-dep_AMP-bd_enzyme"/>
</dbReference>
<evidence type="ECO:0000313" key="3">
    <source>
        <dbReference type="EMBL" id="GAA2736085.1"/>
    </source>
</evidence>
<feature type="domain" description="AMP-dependent synthetase/ligase" evidence="1">
    <location>
        <begin position="29"/>
        <end position="392"/>
    </location>
</feature>
<name>A0ABN3UN96_9ACTN</name>
<reference evidence="3 4" key="1">
    <citation type="journal article" date="2019" name="Int. J. Syst. Evol. Microbiol.">
        <title>The Global Catalogue of Microorganisms (GCM) 10K type strain sequencing project: providing services to taxonomists for standard genome sequencing and annotation.</title>
        <authorList>
            <consortium name="The Broad Institute Genomics Platform"/>
            <consortium name="The Broad Institute Genome Sequencing Center for Infectious Disease"/>
            <person name="Wu L."/>
            <person name="Ma J."/>
        </authorList>
    </citation>
    <scope>NUCLEOTIDE SEQUENCE [LARGE SCALE GENOMIC DNA]</scope>
    <source>
        <strain evidence="3 4">JCM 8201</strain>
    </source>
</reference>
<dbReference type="SUPFAM" id="SSF56801">
    <property type="entry name" value="Acetyl-CoA synthetase-like"/>
    <property type="match status" value="1"/>
</dbReference>
<keyword evidence="4" id="KW-1185">Reference proteome</keyword>
<dbReference type="InterPro" id="IPR042099">
    <property type="entry name" value="ANL_N_sf"/>
</dbReference>
<evidence type="ECO:0000313" key="4">
    <source>
        <dbReference type="Proteomes" id="UP001501842"/>
    </source>
</evidence>
<protein>
    <submittedName>
        <fullName evidence="3">Class I adenylate-forming enzyme family protein</fullName>
    </submittedName>
</protein>
<dbReference type="Pfam" id="PF13193">
    <property type="entry name" value="AMP-binding_C"/>
    <property type="match status" value="1"/>
</dbReference>
<accession>A0ABN3UN96</accession>
<dbReference type="Gene3D" id="3.30.300.30">
    <property type="match status" value="1"/>
</dbReference>
<dbReference type="Pfam" id="PF00501">
    <property type="entry name" value="AMP-binding"/>
    <property type="match status" value="1"/>
</dbReference>
<proteinExistence type="predicted"/>
<dbReference type="PANTHER" id="PTHR43767">
    <property type="entry name" value="LONG-CHAIN-FATTY-ACID--COA LIGASE"/>
    <property type="match status" value="1"/>
</dbReference>
<evidence type="ECO:0000259" key="1">
    <source>
        <dbReference type="Pfam" id="PF00501"/>
    </source>
</evidence>
<evidence type="ECO:0000259" key="2">
    <source>
        <dbReference type="Pfam" id="PF13193"/>
    </source>
</evidence>
<dbReference type="Proteomes" id="UP001501842">
    <property type="component" value="Unassembled WGS sequence"/>
</dbReference>